<dbReference type="SUPFAM" id="SSF53850">
    <property type="entry name" value="Periplasmic binding protein-like II"/>
    <property type="match status" value="1"/>
</dbReference>
<organism evidence="4 5">
    <name type="scientific">Paenibacillus solisilvae</name>
    <dbReference type="NCBI Taxonomy" id="2486751"/>
    <lineage>
        <taxon>Bacteria</taxon>
        <taxon>Bacillati</taxon>
        <taxon>Bacillota</taxon>
        <taxon>Bacilli</taxon>
        <taxon>Bacillales</taxon>
        <taxon>Paenibacillaceae</taxon>
        <taxon>Paenibacillus</taxon>
    </lineage>
</organism>
<keyword evidence="5" id="KW-1185">Reference proteome</keyword>
<feature type="chain" id="PRO_5046242552" evidence="2">
    <location>
        <begin position="26"/>
        <end position="353"/>
    </location>
</feature>
<sequence length="353" mass="38731">MRNFSKLKWGITGLALVIALTGCGAKNTENTASDNQTNTAAGGKENAAADTKDKPLTKVKVVLDWTPNTNHTGLYVARDNGFYKEHGLDVEIIQPGEAGADTMVASGAADFGVGYQEGITQARLQGVPLVSIAAVIQHNTSGFASPADKNIKSPKDYEGKTYGGWGSPAESAVIESLMQEEKADVKKVKIVSIGDADFFTAVKKNIDFAWIYYAWTGVEAELRGEKINMQYLTDYSEKLDYYTPVLETSEKMISEKKDIVQAFVAASAEGYKFAIDHPGDAAEVLIKAEPSLNADLVRASQKWISPKYQDDAKSWGEQKLEVWTNYADWMLEHKLLDKELDADKAFTNEFISE</sequence>
<dbReference type="PANTHER" id="PTHR31528:SF3">
    <property type="entry name" value="THIAMINE BIOSYNTHESIS PROTEIN HI_0357-RELATED"/>
    <property type="match status" value="1"/>
</dbReference>
<evidence type="ECO:0000256" key="1">
    <source>
        <dbReference type="SAM" id="MobiDB-lite"/>
    </source>
</evidence>
<feature type="domain" description="SsuA/THI5-like" evidence="3">
    <location>
        <begin position="68"/>
        <end position="281"/>
    </location>
</feature>
<evidence type="ECO:0000313" key="5">
    <source>
        <dbReference type="Proteomes" id="UP001596047"/>
    </source>
</evidence>
<gene>
    <name evidence="4" type="ORF">ACFPYJ_16860</name>
</gene>
<proteinExistence type="predicted"/>
<name>A0ABW0W0G4_9BACL</name>
<protein>
    <submittedName>
        <fullName evidence="4">ABC transporter substrate-binding protein</fullName>
    </submittedName>
</protein>
<comment type="caution">
    <text evidence="4">The sequence shown here is derived from an EMBL/GenBank/DDBJ whole genome shotgun (WGS) entry which is preliminary data.</text>
</comment>
<dbReference type="RefSeq" id="WP_379189328.1">
    <property type="nucleotide sequence ID" value="NZ_JBHSOW010000063.1"/>
</dbReference>
<dbReference type="EMBL" id="JBHSOW010000063">
    <property type="protein sequence ID" value="MFC5650747.1"/>
    <property type="molecule type" value="Genomic_DNA"/>
</dbReference>
<reference evidence="5" key="1">
    <citation type="journal article" date="2019" name="Int. J. Syst. Evol. Microbiol.">
        <title>The Global Catalogue of Microorganisms (GCM) 10K type strain sequencing project: providing services to taxonomists for standard genome sequencing and annotation.</title>
        <authorList>
            <consortium name="The Broad Institute Genomics Platform"/>
            <consortium name="The Broad Institute Genome Sequencing Center for Infectious Disease"/>
            <person name="Wu L."/>
            <person name="Ma J."/>
        </authorList>
    </citation>
    <scope>NUCLEOTIDE SEQUENCE [LARGE SCALE GENOMIC DNA]</scope>
    <source>
        <strain evidence="5">CGMCC 1.3240</strain>
    </source>
</reference>
<dbReference type="InterPro" id="IPR027939">
    <property type="entry name" value="NMT1/THI5"/>
</dbReference>
<dbReference type="InterPro" id="IPR015168">
    <property type="entry name" value="SsuA/THI5"/>
</dbReference>
<evidence type="ECO:0000256" key="2">
    <source>
        <dbReference type="SAM" id="SignalP"/>
    </source>
</evidence>
<accession>A0ABW0W0G4</accession>
<dbReference type="PANTHER" id="PTHR31528">
    <property type="entry name" value="4-AMINO-5-HYDROXYMETHYL-2-METHYLPYRIMIDINE PHOSPHATE SYNTHASE THI11-RELATED"/>
    <property type="match status" value="1"/>
</dbReference>
<evidence type="ECO:0000259" key="3">
    <source>
        <dbReference type="Pfam" id="PF09084"/>
    </source>
</evidence>
<feature type="signal peptide" evidence="2">
    <location>
        <begin position="1"/>
        <end position="25"/>
    </location>
</feature>
<keyword evidence="2" id="KW-0732">Signal</keyword>
<dbReference type="Proteomes" id="UP001596047">
    <property type="component" value="Unassembled WGS sequence"/>
</dbReference>
<dbReference type="Pfam" id="PF09084">
    <property type="entry name" value="NMT1"/>
    <property type="match status" value="1"/>
</dbReference>
<feature type="region of interest" description="Disordered" evidence="1">
    <location>
        <begin position="27"/>
        <end position="51"/>
    </location>
</feature>
<feature type="compositionally biased region" description="Polar residues" evidence="1">
    <location>
        <begin position="27"/>
        <end position="40"/>
    </location>
</feature>
<dbReference type="PROSITE" id="PS51257">
    <property type="entry name" value="PROKAR_LIPOPROTEIN"/>
    <property type="match status" value="1"/>
</dbReference>
<dbReference type="Gene3D" id="3.40.190.10">
    <property type="entry name" value="Periplasmic binding protein-like II"/>
    <property type="match status" value="2"/>
</dbReference>
<evidence type="ECO:0000313" key="4">
    <source>
        <dbReference type="EMBL" id="MFC5650747.1"/>
    </source>
</evidence>